<feature type="compositionally biased region" description="Polar residues" evidence="1">
    <location>
        <begin position="69"/>
        <end position="83"/>
    </location>
</feature>
<gene>
    <name evidence="2" type="ORF">AMATHDRAFT_48661</name>
</gene>
<evidence type="ECO:0000256" key="1">
    <source>
        <dbReference type="SAM" id="MobiDB-lite"/>
    </source>
</evidence>
<evidence type="ECO:0000313" key="2">
    <source>
        <dbReference type="EMBL" id="PFH49496.1"/>
    </source>
</evidence>
<dbReference type="EMBL" id="KZ302027">
    <property type="protein sequence ID" value="PFH49496.1"/>
    <property type="molecule type" value="Genomic_DNA"/>
</dbReference>
<dbReference type="Proteomes" id="UP000242287">
    <property type="component" value="Unassembled WGS sequence"/>
</dbReference>
<name>A0A2A9NP23_9AGAR</name>
<organism evidence="2 3">
    <name type="scientific">Amanita thiersii Skay4041</name>
    <dbReference type="NCBI Taxonomy" id="703135"/>
    <lineage>
        <taxon>Eukaryota</taxon>
        <taxon>Fungi</taxon>
        <taxon>Dikarya</taxon>
        <taxon>Basidiomycota</taxon>
        <taxon>Agaricomycotina</taxon>
        <taxon>Agaricomycetes</taxon>
        <taxon>Agaricomycetidae</taxon>
        <taxon>Agaricales</taxon>
        <taxon>Pluteineae</taxon>
        <taxon>Amanitaceae</taxon>
        <taxon>Amanita</taxon>
    </lineage>
</organism>
<feature type="region of interest" description="Disordered" evidence="1">
    <location>
        <begin position="1"/>
        <end position="90"/>
    </location>
</feature>
<accession>A0A2A9NP23</accession>
<proteinExistence type="predicted"/>
<reference evidence="2 3" key="1">
    <citation type="submission" date="2014-02" db="EMBL/GenBank/DDBJ databases">
        <title>Transposable element dynamics among asymbiotic and ectomycorrhizal Amanita fungi.</title>
        <authorList>
            <consortium name="DOE Joint Genome Institute"/>
            <person name="Hess J."/>
            <person name="Skrede I."/>
            <person name="Wolfe B."/>
            <person name="LaButti K."/>
            <person name="Ohm R.A."/>
            <person name="Grigoriev I.V."/>
            <person name="Pringle A."/>
        </authorList>
    </citation>
    <scope>NUCLEOTIDE SEQUENCE [LARGE SCALE GENOMIC DNA]</scope>
    <source>
        <strain evidence="2 3">SKay4041</strain>
    </source>
</reference>
<feature type="compositionally biased region" description="Polar residues" evidence="1">
    <location>
        <begin position="1"/>
        <end position="10"/>
    </location>
</feature>
<protein>
    <submittedName>
        <fullName evidence="2">Uncharacterized protein</fullName>
    </submittedName>
</protein>
<keyword evidence="3" id="KW-1185">Reference proteome</keyword>
<sequence>MTSQDNSPSVLSRKPNNHPPPKLISSDHLAVPETGILGPSLRRRPEPRPSQAKNPLPTPPPYPARNPTKDQLQANRHATQSGGVSILKPFEYDDHDEDDFRDYFDFDKAWVQPVASPSLAAGSATGEYHCVFLSLSSLISS</sequence>
<evidence type="ECO:0000313" key="3">
    <source>
        <dbReference type="Proteomes" id="UP000242287"/>
    </source>
</evidence>
<dbReference type="AlphaFoldDB" id="A0A2A9NP23"/>